<evidence type="ECO:0000256" key="9">
    <source>
        <dbReference type="ARBA" id="ARBA00022777"/>
    </source>
</evidence>
<dbReference type="GO" id="GO:0000155">
    <property type="term" value="F:phosphorelay sensor kinase activity"/>
    <property type="evidence" value="ECO:0007669"/>
    <property type="project" value="InterPro"/>
</dbReference>
<dbReference type="PROSITE" id="PS51257">
    <property type="entry name" value="PROKAR_LIPOPROTEIN"/>
    <property type="match status" value="1"/>
</dbReference>
<keyword evidence="18" id="KW-1185">Reference proteome</keyword>
<feature type="domain" description="Histidine kinase" evidence="15">
    <location>
        <begin position="260"/>
        <end position="477"/>
    </location>
</feature>
<proteinExistence type="predicted"/>
<dbReference type="InterPro" id="IPR005467">
    <property type="entry name" value="His_kinase_dom"/>
</dbReference>
<dbReference type="InterPro" id="IPR004358">
    <property type="entry name" value="Sig_transdc_His_kin-like_C"/>
</dbReference>
<keyword evidence="8" id="KW-0547">Nucleotide-binding</keyword>
<dbReference type="InterPro" id="IPR036097">
    <property type="entry name" value="HisK_dim/P_sf"/>
</dbReference>
<comment type="caution">
    <text evidence="17">The sequence shown here is derived from an EMBL/GenBank/DDBJ whole genome shotgun (WGS) entry which is preliminary data.</text>
</comment>
<dbReference type="Pfam" id="PF02518">
    <property type="entry name" value="HATPase_c"/>
    <property type="match status" value="1"/>
</dbReference>
<reference evidence="17 18" key="1">
    <citation type="submission" date="2022-06" db="EMBL/GenBank/DDBJ databases">
        <title>Isolation of gut microbiota from human fecal samples.</title>
        <authorList>
            <person name="Pamer E.G."/>
            <person name="Barat B."/>
            <person name="Waligurski E."/>
            <person name="Medina S."/>
            <person name="Paddock L."/>
            <person name="Mostad J."/>
        </authorList>
    </citation>
    <scope>NUCLEOTIDE SEQUENCE [LARGE SCALE GENOMIC DNA]</scope>
    <source>
        <strain evidence="17 18">DFI.9.90</strain>
    </source>
</reference>
<dbReference type="PROSITE" id="PS50885">
    <property type="entry name" value="HAMP"/>
    <property type="match status" value="1"/>
</dbReference>
<dbReference type="GO" id="GO:0005524">
    <property type="term" value="F:ATP binding"/>
    <property type="evidence" value="ECO:0007669"/>
    <property type="project" value="UniProtKB-KW"/>
</dbReference>
<evidence type="ECO:0000256" key="13">
    <source>
        <dbReference type="ARBA" id="ARBA00023136"/>
    </source>
</evidence>
<comment type="subcellular location">
    <subcellularLocation>
        <location evidence="2">Cell membrane</location>
        <topology evidence="2">Multi-pass membrane protein</topology>
    </subcellularLocation>
</comment>
<dbReference type="SUPFAM" id="SSF158472">
    <property type="entry name" value="HAMP domain-like"/>
    <property type="match status" value="1"/>
</dbReference>
<keyword evidence="11 14" id="KW-1133">Transmembrane helix</keyword>
<evidence type="ECO:0000256" key="11">
    <source>
        <dbReference type="ARBA" id="ARBA00022989"/>
    </source>
</evidence>
<dbReference type="SMART" id="SM00388">
    <property type="entry name" value="HisKA"/>
    <property type="match status" value="1"/>
</dbReference>
<dbReference type="InterPro" id="IPR050398">
    <property type="entry name" value="HssS/ArlS-like"/>
</dbReference>
<dbReference type="SUPFAM" id="SSF55874">
    <property type="entry name" value="ATPase domain of HSP90 chaperone/DNA topoisomerase II/histidine kinase"/>
    <property type="match status" value="1"/>
</dbReference>
<feature type="transmembrane region" description="Helical" evidence="14">
    <location>
        <begin position="12"/>
        <end position="37"/>
    </location>
</feature>
<dbReference type="Pfam" id="PF00672">
    <property type="entry name" value="HAMP"/>
    <property type="match status" value="1"/>
</dbReference>
<evidence type="ECO:0000256" key="3">
    <source>
        <dbReference type="ARBA" id="ARBA00012438"/>
    </source>
</evidence>
<dbReference type="Gene3D" id="6.10.340.10">
    <property type="match status" value="1"/>
</dbReference>
<dbReference type="PRINTS" id="PR00344">
    <property type="entry name" value="BCTRLSENSOR"/>
</dbReference>
<evidence type="ECO:0000256" key="12">
    <source>
        <dbReference type="ARBA" id="ARBA00023012"/>
    </source>
</evidence>
<dbReference type="PANTHER" id="PTHR45528:SF1">
    <property type="entry name" value="SENSOR HISTIDINE KINASE CPXA"/>
    <property type="match status" value="1"/>
</dbReference>
<dbReference type="Proteomes" id="UP001205919">
    <property type="component" value="Unassembled WGS sequence"/>
</dbReference>
<keyword evidence="12" id="KW-0902">Two-component regulatory system</keyword>
<protein>
    <recommendedName>
        <fullName evidence="3">histidine kinase</fullName>
        <ecNumber evidence="3">2.7.13.3</ecNumber>
    </recommendedName>
</protein>
<evidence type="ECO:0000256" key="10">
    <source>
        <dbReference type="ARBA" id="ARBA00022840"/>
    </source>
</evidence>
<evidence type="ECO:0000256" key="5">
    <source>
        <dbReference type="ARBA" id="ARBA00022553"/>
    </source>
</evidence>
<dbReference type="GO" id="GO:0005886">
    <property type="term" value="C:plasma membrane"/>
    <property type="evidence" value="ECO:0007669"/>
    <property type="project" value="UniProtKB-SubCell"/>
</dbReference>
<name>A0AAW5K598_9BACT</name>
<keyword evidence="13 14" id="KW-0472">Membrane</keyword>
<dbReference type="SUPFAM" id="SSF47384">
    <property type="entry name" value="Homodimeric domain of signal transducing histidine kinase"/>
    <property type="match status" value="1"/>
</dbReference>
<dbReference type="InterPro" id="IPR003594">
    <property type="entry name" value="HATPase_dom"/>
</dbReference>
<keyword evidence="5" id="KW-0597">Phosphoprotein</keyword>
<dbReference type="InterPro" id="IPR003661">
    <property type="entry name" value="HisK_dim/P_dom"/>
</dbReference>
<dbReference type="EC" id="2.7.13.3" evidence="3"/>
<dbReference type="AlphaFoldDB" id="A0AAW5K598"/>
<dbReference type="InterPro" id="IPR036890">
    <property type="entry name" value="HATPase_C_sf"/>
</dbReference>
<dbReference type="CDD" id="cd00082">
    <property type="entry name" value="HisKA"/>
    <property type="match status" value="1"/>
</dbReference>
<dbReference type="CDD" id="cd06225">
    <property type="entry name" value="HAMP"/>
    <property type="match status" value="1"/>
</dbReference>
<comment type="catalytic activity">
    <reaction evidence="1">
        <text>ATP + protein L-histidine = ADP + protein N-phospho-L-histidine.</text>
        <dbReference type="EC" id="2.7.13.3"/>
    </reaction>
</comment>
<dbReference type="PANTHER" id="PTHR45528">
    <property type="entry name" value="SENSOR HISTIDINE KINASE CPXA"/>
    <property type="match status" value="1"/>
</dbReference>
<gene>
    <name evidence="17" type="ORF">NE630_02000</name>
</gene>
<evidence type="ECO:0000256" key="2">
    <source>
        <dbReference type="ARBA" id="ARBA00004651"/>
    </source>
</evidence>
<dbReference type="PROSITE" id="PS50109">
    <property type="entry name" value="HIS_KIN"/>
    <property type="match status" value="1"/>
</dbReference>
<organism evidence="17 18">
    <name type="scientific">Cloacibacillus evryensis</name>
    <dbReference type="NCBI Taxonomy" id="508460"/>
    <lineage>
        <taxon>Bacteria</taxon>
        <taxon>Thermotogati</taxon>
        <taxon>Synergistota</taxon>
        <taxon>Synergistia</taxon>
        <taxon>Synergistales</taxon>
        <taxon>Synergistaceae</taxon>
        <taxon>Cloacibacillus</taxon>
    </lineage>
</organism>
<dbReference type="InterPro" id="IPR003660">
    <property type="entry name" value="HAMP_dom"/>
</dbReference>
<keyword evidence="7 14" id="KW-0812">Transmembrane</keyword>
<evidence type="ECO:0000259" key="15">
    <source>
        <dbReference type="PROSITE" id="PS50109"/>
    </source>
</evidence>
<evidence type="ECO:0000256" key="4">
    <source>
        <dbReference type="ARBA" id="ARBA00022475"/>
    </source>
</evidence>
<evidence type="ECO:0000256" key="8">
    <source>
        <dbReference type="ARBA" id="ARBA00022741"/>
    </source>
</evidence>
<sequence>MTIKKRLFLSNLCMILAPVFISVLVGVACISGIWYVVEHGTGLGFEESEDFFEAAAAISETVEKALRAKPGERADKLRELSGFLERSEMTLSVLLDGKSYFTYGSQSAHDAAFVSAAEALQGEGMLSRDGRNLYAHRMAAKEGLWQIYVFHSNSEFSYSTLKVAVVFAAIVLLFAIFLSVLLTNRFLTKFMLQKIADPLDILADGVCQIRDGNLDHRIVYNERDEFAPVCDAFNEMAGRLKASVGETQRQEESRRELMAGISHDLRSPLTSIQAYVEGLLDGVAQTPQARHKYLLTIKAKAEDIQRMVSQIFLFSKMDLEEYPVHPRPLRLDEEIETLLRETGGEYEARGLRIDSSLSRAEIFADPTELRRVLTNVLDNAAKYKTAAQGRMTVELRPEGEGFLLTMTDDGPGVPEEALPKLFELFYRSDPARRDPRQGSGLGLAIAAKAISRMGGVISAENAAGGGLAILIRLPGKGDAHE</sequence>
<dbReference type="SMART" id="SM00387">
    <property type="entry name" value="HATPase_c"/>
    <property type="match status" value="1"/>
</dbReference>
<evidence type="ECO:0000256" key="7">
    <source>
        <dbReference type="ARBA" id="ARBA00022692"/>
    </source>
</evidence>
<dbReference type="SMART" id="SM00304">
    <property type="entry name" value="HAMP"/>
    <property type="match status" value="1"/>
</dbReference>
<evidence type="ECO:0000259" key="16">
    <source>
        <dbReference type="PROSITE" id="PS50885"/>
    </source>
</evidence>
<keyword evidence="6" id="KW-0808">Transferase</keyword>
<feature type="domain" description="HAMP" evidence="16">
    <location>
        <begin position="193"/>
        <end position="245"/>
    </location>
</feature>
<dbReference type="Pfam" id="PF00512">
    <property type="entry name" value="HisKA"/>
    <property type="match status" value="1"/>
</dbReference>
<evidence type="ECO:0000256" key="1">
    <source>
        <dbReference type="ARBA" id="ARBA00000085"/>
    </source>
</evidence>
<keyword evidence="9 17" id="KW-0418">Kinase</keyword>
<dbReference type="CDD" id="cd00075">
    <property type="entry name" value="HATPase"/>
    <property type="match status" value="1"/>
</dbReference>
<keyword evidence="4" id="KW-1003">Cell membrane</keyword>
<keyword evidence="10" id="KW-0067">ATP-binding</keyword>
<evidence type="ECO:0000313" key="18">
    <source>
        <dbReference type="Proteomes" id="UP001205919"/>
    </source>
</evidence>
<dbReference type="Gene3D" id="3.30.565.10">
    <property type="entry name" value="Histidine kinase-like ATPase, C-terminal domain"/>
    <property type="match status" value="1"/>
</dbReference>
<accession>A0AAW5K598</accession>
<dbReference type="Gene3D" id="1.10.287.130">
    <property type="match status" value="1"/>
</dbReference>
<evidence type="ECO:0000256" key="14">
    <source>
        <dbReference type="SAM" id="Phobius"/>
    </source>
</evidence>
<dbReference type="RefSeq" id="WP_198006129.1">
    <property type="nucleotide sequence ID" value="NZ_DBEWVB010000150.1"/>
</dbReference>
<evidence type="ECO:0000256" key="6">
    <source>
        <dbReference type="ARBA" id="ARBA00022679"/>
    </source>
</evidence>
<dbReference type="EMBL" id="JANFYT010000003">
    <property type="protein sequence ID" value="MCQ4813194.1"/>
    <property type="molecule type" value="Genomic_DNA"/>
</dbReference>
<feature type="transmembrane region" description="Helical" evidence="14">
    <location>
        <begin position="163"/>
        <end position="184"/>
    </location>
</feature>
<evidence type="ECO:0000313" key="17">
    <source>
        <dbReference type="EMBL" id="MCQ4813194.1"/>
    </source>
</evidence>